<dbReference type="HOGENOM" id="CLU_281142_0_0_2"/>
<dbReference type="Proteomes" id="UP000001903">
    <property type="component" value="Plasmid pHTUR05"/>
</dbReference>
<dbReference type="EMBL" id="CP001865">
    <property type="protein sequence ID" value="ADB63905.1"/>
    <property type="molecule type" value="Genomic_DNA"/>
</dbReference>
<dbReference type="RefSeq" id="WP_012946144.1">
    <property type="nucleotide sequence ID" value="NC_013748.1"/>
</dbReference>
<feature type="coiled-coil region" evidence="1">
    <location>
        <begin position="306"/>
        <end position="337"/>
    </location>
</feature>
<dbReference type="GeneID" id="8745823"/>
<dbReference type="KEGG" id="htu:Htur_5017"/>
<keyword evidence="4" id="KW-1185">Reference proteome</keyword>
<evidence type="ECO:0000256" key="2">
    <source>
        <dbReference type="SAM" id="Phobius"/>
    </source>
</evidence>
<name>D2S3F8_HALTV</name>
<keyword evidence="2" id="KW-0472">Membrane</keyword>
<sequence length="1138" mass="123704">MHDKTADTESRWTRLTAAIPTGAQALTIVFVVLLVASMPAPFAFAAGMNSGTAAAATSTTTTTSLSSASLSTTTTATLDDNTSYYDDFEDGTADGWNDNESTAIISSESFYGNNSHLVYDGNGSAANVTWAGGPTFSSQENFELTGTYRADHGDGSGGAIRFGLGEKDTVESGGPIWAVVYIQPNENEIWLESSGPDTTTSEKSSERINATFDDIWADFRLQFDSGQMKYKVWEAGTGEPTDWMITHDAPEDVKSQFFAHAGQSEHGQEIQFDQVDAGGHAITGQFVDSDGNPVPNATVEGYGVDYANVEQRLKEQADDNNVTAEELEEEAQKLLDEAEGVEPPDGWTNFYETYKESPEAISSEEFSEGLDGTYPLVHEYDDWGQGSTDILSEEVDAPHHTVDSGEMVVISLWDLEEENPILPEGPVSNSHPGEITDGPVVIEEYSAGDQVDSKIVGMQDDAFVIERPSVMPNTDVPAYKTYLSTGIYRVYPEGSPEKSYWVQVGDAEEQWNALETELENRADDLEDESDKRTQRAQDLLDNMEVGEMERRTTTTDENGTFSIRFQTGVQRAAVQGYRADGTVLTDITGPSFDDLRDESESGYNGTYVLSAPKRFDVPAEGVTIEGYRADELPQHPIEDFNDFLEWKQNQVLNETVNDLQSEYDQRLEELNRTQLEARYTTHRPLIETVPGAEERYLSRSQFDSIQSAEDLSDDDLETEVGHMETVLRSTDQIAPPETDDSDSPISIEDGELNAEYGPIPSGIDTDTLQPELHWSNGESEEIPEEYWSIESTGALGRSSQLVIEGYPIDDTDPAAFDLRVLGGGAGGVLDDRLSALNPSFSGTIPDVQAFDLNTMAPGDSETVSMTVRLGDDDNYGGLESVEVFGPEGQQLTTDVTGDKASFETNGAGKHFVRATVTDSTGGQFVHTFQLRALEQGRDDPATVRAETAIGDRVFALVGEKLEDAEIRANGGSLEVDAIAPGGEIPSSIHIKPRAAMEQSATDINIRVLEGHDEATVDTTVETVIHLDSLADGAVVWRGDPGLLGQPLADGGTRYGEVMERDLGDGETKYVIRTYSDSDGSVSLTINEDPGLWAGTEHTIAKSLPRPSLPVLSIVSSLFGSLSVVGVGLIARRRQPKLR</sequence>
<dbReference type="OrthoDB" id="145878at2157"/>
<keyword evidence="2" id="KW-1133">Transmembrane helix</keyword>
<evidence type="ECO:0000256" key="1">
    <source>
        <dbReference type="SAM" id="Coils"/>
    </source>
</evidence>
<dbReference type="AlphaFoldDB" id="D2S3F8"/>
<evidence type="ECO:0000313" key="4">
    <source>
        <dbReference type="Proteomes" id="UP000001903"/>
    </source>
</evidence>
<organism evidence="3 4">
    <name type="scientific">Haloterrigena turkmenica (strain ATCC 51198 / DSM 5511 / JCM 9101 / NCIMB 13204 / VKM B-1734 / 4k)</name>
    <name type="common">Halococcus turkmenicus</name>
    <dbReference type="NCBI Taxonomy" id="543526"/>
    <lineage>
        <taxon>Archaea</taxon>
        <taxon>Methanobacteriati</taxon>
        <taxon>Methanobacteriota</taxon>
        <taxon>Stenosarchaea group</taxon>
        <taxon>Halobacteria</taxon>
        <taxon>Halobacteriales</taxon>
        <taxon>Natrialbaceae</taxon>
        <taxon>Haloterrigena</taxon>
    </lineage>
</organism>
<accession>D2S3F8</accession>
<proteinExistence type="predicted"/>
<feature type="coiled-coil region" evidence="1">
    <location>
        <begin position="649"/>
        <end position="676"/>
    </location>
</feature>
<geneLocation type="plasmid" evidence="3 4">
    <name>pHTUR05</name>
</geneLocation>
<feature type="transmembrane region" description="Helical" evidence="2">
    <location>
        <begin position="1108"/>
        <end position="1130"/>
    </location>
</feature>
<keyword evidence="1" id="KW-0175">Coiled coil</keyword>
<keyword evidence="3" id="KW-0614">Plasmid</keyword>
<evidence type="ECO:0000313" key="3">
    <source>
        <dbReference type="EMBL" id="ADB63905.1"/>
    </source>
</evidence>
<reference evidence="3 4" key="1">
    <citation type="journal article" date="2010" name="Stand. Genomic Sci.">
        <title>Complete genome sequence of Haloterrigena turkmenica type strain (4k).</title>
        <authorList>
            <person name="Saunders E."/>
            <person name="Tindall B.J."/>
            <person name="Fahnrich R."/>
            <person name="Lapidus A."/>
            <person name="Copeland A."/>
            <person name="Del Rio T.G."/>
            <person name="Lucas S."/>
            <person name="Chen F."/>
            <person name="Tice H."/>
            <person name="Cheng J.F."/>
            <person name="Han C."/>
            <person name="Detter J.C."/>
            <person name="Bruce D."/>
            <person name="Goodwin L."/>
            <person name="Chain P."/>
            <person name="Pitluck S."/>
            <person name="Pati A."/>
            <person name="Ivanova N."/>
            <person name="Mavromatis K."/>
            <person name="Chen A."/>
            <person name="Palaniappan K."/>
            <person name="Land M."/>
            <person name="Hauser L."/>
            <person name="Chang Y.J."/>
            <person name="Jeffries C.D."/>
            <person name="Brettin T."/>
            <person name="Rohde M."/>
            <person name="Goker M."/>
            <person name="Bristow J."/>
            <person name="Eisen J.A."/>
            <person name="Markowitz V."/>
            <person name="Hugenholtz P."/>
            <person name="Klenk H.P."/>
            <person name="Kyrpides N.C."/>
        </authorList>
    </citation>
    <scope>NUCLEOTIDE SEQUENCE [LARGE SCALE GENOMIC DNA]</scope>
    <source>
        <strain evidence="4">ATCC 51198 / DSM 5511 / JCM 9101 / NCIMB 13204 / VKM B-1734 / 4k</strain>
    </source>
</reference>
<keyword evidence="2" id="KW-0812">Transmembrane</keyword>
<gene>
    <name evidence="3" type="ordered locus">Htur_5017</name>
</gene>
<protein>
    <submittedName>
        <fullName evidence="3">Uncharacterized protein</fullName>
    </submittedName>
</protein>
<feature type="coiled-coil region" evidence="1">
    <location>
        <begin position="508"/>
        <end position="542"/>
    </location>
</feature>